<gene>
    <name evidence="3" type="ORF">CYNAS_LOCUS15284</name>
</gene>
<dbReference type="PANTHER" id="PTHR37435:SF5">
    <property type="entry name" value="SECRETED PROTEIN"/>
    <property type="match status" value="1"/>
</dbReference>
<keyword evidence="1" id="KW-0732">Signal</keyword>
<feature type="signal peptide" evidence="1">
    <location>
        <begin position="1"/>
        <end position="16"/>
    </location>
</feature>
<sequence>MRLLGLLFVCVALSYAYKPRTPLKTKKYKCVEVADDMDIQLVPKKASYEEFERPEEEMRLIGSASIARTPLVGEEIALPQAHKGPLKKYDAKVPVPVQIPPPRITQEIPRDKQGRPLLLSPAHCQQVKSYASQYGVTDVLAWVKRNCTFAKMFLPTATCEDINTLVASCYKMNYL</sequence>
<proteinExistence type="predicted"/>
<protein>
    <recommendedName>
        <fullName evidence="2">aECM cysteine-cradle domain-containing protein</fullName>
    </recommendedName>
</protein>
<accession>A0AA36H384</accession>
<dbReference type="PANTHER" id="PTHR37435">
    <property type="entry name" value="PROTEIN CBG14344"/>
    <property type="match status" value="1"/>
</dbReference>
<evidence type="ECO:0000259" key="2">
    <source>
        <dbReference type="Pfam" id="PF23626"/>
    </source>
</evidence>
<feature type="domain" description="aECM cysteine-cradle" evidence="2">
    <location>
        <begin position="121"/>
        <end position="172"/>
    </location>
</feature>
<dbReference type="Pfam" id="PF23626">
    <property type="entry name" value="CCD_aECM"/>
    <property type="match status" value="1"/>
</dbReference>
<keyword evidence="4" id="KW-1185">Reference proteome</keyword>
<organism evidence="3 4">
    <name type="scientific">Cylicocyclus nassatus</name>
    <name type="common">Nematode worm</name>
    <dbReference type="NCBI Taxonomy" id="53992"/>
    <lineage>
        <taxon>Eukaryota</taxon>
        <taxon>Metazoa</taxon>
        <taxon>Ecdysozoa</taxon>
        <taxon>Nematoda</taxon>
        <taxon>Chromadorea</taxon>
        <taxon>Rhabditida</taxon>
        <taxon>Rhabditina</taxon>
        <taxon>Rhabditomorpha</taxon>
        <taxon>Strongyloidea</taxon>
        <taxon>Strongylidae</taxon>
        <taxon>Cylicocyclus</taxon>
    </lineage>
</organism>
<evidence type="ECO:0000256" key="1">
    <source>
        <dbReference type="SAM" id="SignalP"/>
    </source>
</evidence>
<comment type="caution">
    <text evidence="3">The sequence shown here is derived from an EMBL/GenBank/DDBJ whole genome shotgun (WGS) entry which is preliminary data.</text>
</comment>
<dbReference type="EMBL" id="CATQJL010000305">
    <property type="protein sequence ID" value="CAJ0603301.1"/>
    <property type="molecule type" value="Genomic_DNA"/>
</dbReference>
<reference evidence="3" key="1">
    <citation type="submission" date="2023-07" db="EMBL/GenBank/DDBJ databases">
        <authorList>
            <consortium name="CYATHOMIX"/>
        </authorList>
    </citation>
    <scope>NUCLEOTIDE SEQUENCE</scope>
    <source>
        <strain evidence="3">N/A</strain>
    </source>
</reference>
<feature type="chain" id="PRO_5041360912" description="aECM cysteine-cradle domain-containing protein" evidence="1">
    <location>
        <begin position="17"/>
        <end position="175"/>
    </location>
</feature>
<dbReference type="AlphaFoldDB" id="A0AA36H384"/>
<dbReference type="InterPro" id="IPR055352">
    <property type="entry name" value="CCD_aECM"/>
</dbReference>
<dbReference type="Proteomes" id="UP001176961">
    <property type="component" value="Unassembled WGS sequence"/>
</dbReference>
<evidence type="ECO:0000313" key="4">
    <source>
        <dbReference type="Proteomes" id="UP001176961"/>
    </source>
</evidence>
<evidence type="ECO:0000313" key="3">
    <source>
        <dbReference type="EMBL" id="CAJ0603301.1"/>
    </source>
</evidence>
<name>A0AA36H384_CYLNA</name>